<dbReference type="EMBL" id="JAFLCK010000025">
    <property type="protein sequence ID" value="MBN8661825.1"/>
    <property type="molecule type" value="Genomic_DNA"/>
</dbReference>
<dbReference type="Proteomes" id="UP000664277">
    <property type="component" value="Unassembled WGS sequence"/>
</dbReference>
<evidence type="ECO:0000313" key="2">
    <source>
        <dbReference type="Proteomes" id="UP000664277"/>
    </source>
</evidence>
<comment type="caution">
    <text evidence="1">The sequence shown here is derived from an EMBL/GenBank/DDBJ whole genome shotgun (WGS) entry which is preliminary data.</text>
</comment>
<dbReference type="SUPFAM" id="SSF48452">
    <property type="entry name" value="TPR-like"/>
    <property type="match status" value="1"/>
</dbReference>
<gene>
    <name evidence="1" type="ORF">J0M35_15770</name>
</gene>
<accession>A0A8J7TM69</accession>
<proteinExistence type="predicted"/>
<reference evidence="1" key="1">
    <citation type="submission" date="2021-02" db="EMBL/GenBank/DDBJ databases">
        <title>Genome-Resolved Metagenomics of a Microbial Community Performing Photosynthetic Biological Nutrient Removal.</title>
        <authorList>
            <person name="Mcdaniel E.A."/>
        </authorList>
    </citation>
    <scope>NUCLEOTIDE SEQUENCE</scope>
    <source>
        <strain evidence="1">UWPOB_OBS1</strain>
    </source>
</reference>
<dbReference type="Gene3D" id="1.25.40.10">
    <property type="entry name" value="Tetratricopeptide repeat domain"/>
    <property type="match status" value="1"/>
</dbReference>
<sequence>MSLFFKNKAKDFDKHLVKAQKQISEKRYKDALESLSKAEALLDGKDSGSSWAWIYDSRRYAQYELGQIDQALETCRTAIEKLGNTTLFPYLSEDSHVRATLRAAHNTLAWTLCERATNASECQVALDHINTCFSTTSPIDDQYQLQPFFETHAVVLLRMIELAADASVYRAQLYNVLTKMRKKDHQALTDNAELAEVCRSTEFEAHFADDPEAKLKLAPPDETVEEAIARYRSALEYYAQIQPDYAEYFGIQDSKPLGEQQLAMHETAHNVGLPLELRDFAFANGVFAIGTFETKLAVLEHWDEEQIAKPGLVNFIDYCWGGRPEFEEFYKPQHIEHIDQNFFAFGVRYIDDNCHEYLFFDKEGNFGAIYMDQDSFGEFQEDFNPLLKTTKIPNPQSFSALFSRLITEVIEQLQRQINDE</sequence>
<dbReference type="InterPro" id="IPR011990">
    <property type="entry name" value="TPR-like_helical_dom_sf"/>
</dbReference>
<dbReference type="AlphaFoldDB" id="A0A8J7TM69"/>
<evidence type="ECO:0000313" key="1">
    <source>
        <dbReference type="EMBL" id="MBN8661825.1"/>
    </source>
</evidence>
<organism evidence="1 2">
    <name type="scientific">Candidatus Obscuribacter phosphatis</name>
    <dbReference type="NCBI Taxonomy" id="1906157"/>
    <lineage>
        <taxon>Bacteria</taxon>
        <taxon>Bacillati</taxon>
        <taxon>Candidatus Melainabacteria</taxon>
        <taxon>Candidatus Obscuribacterales</taxon>
        <taxon>Candidatus Obscuribacteraceae</taxon>
        <taxon>Candidatus Obscuribacter</taxon>
    </lineage>
</organism>
<protein>
    <submittedName>
        <fullName evidence="1">Uncharacterized protein</fullName>
    </submittedName>
</protein>
<name>A0A8J7TM69_9BACT</name>